<dbReference type="Gene3D" id="2.40.160.10">
    <property type="entry name" value="Porin"/>
    <property type="match status" value="1"/>
</dbReference>
<accession>A0A285R0S4</accession>
<keyword evidence="2" id="KW-1185">Reference proteome</keyword>
<protein>
    <recommendedName>
        <fullName evidence="3">Outer membrane protein beta-barrel domain-containing protein</fullName>
    </recommendedName>
</protein>
<proteinExistence type="predicted"/>
<organism evidence="1 2">
    <name type="scientific">Sphingomonas guangdongensis</name>
    <dbReference type="NCBI Taxonomy" id="1141890"/>
    <lineage>
        <taxon>Bacteria</taxon>
        <taxon>Pseudomonadati</taxon>
        <taxon>Pseudomonadota</taxon>
        <taxon>Alphaproteobacteria</taxon>
        <taxon>Sphingomonadales</taxon>
        <taxon>Sphingomonadaceae</taxon>
        <taxon>Sphingomonas</taxon>
    </lineage>
</organism>
<sequence length="237" mass="24319">MCLSAVAFAAPALGQSGPTIEAEVASDESRRGISWSEGRVAPAASIRLDRGALALGARVAATRDSARHAGAEAVVDVEGGYIADVGPLQLEARAIGHFFAGSAIGADYGEVAVGAGYLLGPARVTARATYAPDQHAIGGDNLYLNAGASLGIPATPFTVSAAVGRTTGSTDDPFRAARLRPAGDYTDWRVGVEHITGPLLIGVDYVGTDIDQRGPGLPLADLRHSGDRLVGRVAFRF</sequence>
<reference evidence="1 2" key="1">
    <citation type="submission" date="2017-07" db="EMBL/GenBank/DDBJ databases">
        <authorList>
            <person name="Sun Z.S."/>
            <person name="Albrecht U."/>
            <person name="Echele G."/>
            <person name="Lee C.C."/>
        </authorList>
    </citation>
    <scope>NUCLEOTIDE SEQUENCE [LARGE SCALE GENOMIC DNA]</scope>
    <source>
        <strain evidence="1 2">CGMCC 1.12672</strain>
    </source>
</reference>
<dbReference type="AlphaFoldDB" id="A0A285R0S4"/>
<evidence type="ECO:0008006" key="3">
    <source>
        <dbReference type="Google" id="ProtNLM"/>
    </source>
</evidence>
<evidence type="ECO:0000313" key="2">
    <source>
        <dbReference type="Proteomes" id="UP000219494"/>
    </source>
</evidence>
<name>A0A285R0S4_9SPHN</name>
<dbReference type="OrthoDB" id="7503770at2"/>
<dbReference type="Proteomes" id="UP000219494">
    <property type="component" value="Unassembled WGS sequence"/>
</dbReference>
<dbReference type="InterPro" id="IPR023614">
    <property type="entry name" value="Porin_dom_sf"/>
</dbReference>
<gene>
    <name evidence="1" type="ORF">SAMN06297144_2869</name>
</gene>
<dbReference type="Pfam" id="PF09694">
    <property type="entry name" value="Gcw_chp"/>
    <property type="match status" value="1"/>
</dbReference>
<dbReference type="EMBL" id="OBMI01000003">
    <property type="protein sequence ID" value="SOB87733.1"/>
    <property type="molecule type" value="Genomic_DNA"/>
</dbReference>
<evidence type="ECO:0000313" key="1">
    <source>
        <dbReference type="EMBL" id="SOB87733.1"/>
    </source>
</evidence>
<dbReference type="InterPro" id="IPR010239">
    <property type="entry name" value="CHP02001"/>
</dbReference>